<comment type="caution">
    <text evidence="3">The sequence shown here is derived from an EMBL/GenBank/DDBJ whole genome shotgun (WGS) entry which is preliminary data.</text>
</comment>
<dbReference type="PROSITE" id="PS51273">
    <property type="entry name" value="GATASE_TYPE_1"/>
    <property type="match status" value="1"/>
</dbReference>
<evidence type="ECO:0000313" key="3">
    <source>
        <dbReference type="EMBL" id="ETD26498.1"/>
    </source>
</evidence>
<dbReference type="GO" id="GO:0000162">
    <property type="term" value="P:L-tryptophan biosynthetic process"/>
    <property type="evidence" value="ECO:0007669"/>
    <property type="project" value="TreeGrafter"/>
</dbReference>
<dbReference type="Pfam" id="PF00117">
    <property type="entry name" value="GATase"/>
    <property type="match status" value="1"/>
</dbReference>
<dbReference type="NCBIfam" id="TIGR00566">
    <property type="entry name" value="trpG_papA"/>
    <property type="match status" value="1"/>
</dbReference>
<evidence type="ECO:0000256" key="1">
    <source>
        <dbReference type="ARBA" id="ARBA00022962"/>
    </source>
</evidence>
<dbReference type="EMBL" id="AZJJ01000002">
    <property type="protein sequence ID" value="ETD26498.1"/>
    <property type="molecule type" value="Genomic_DNA"/>
</dbReference>
<organism evidence="3 4">
    <name type="scientific">Helicobacter canis NCTC 12740</name>
    <dbReference type="NCBI Taxonomy" id="1357399"/>
    <lineage>
        <taxon>Bacteria</taxon>
        <taxon>Pseudomonadati</taxon>
        <taxon>Campylobacterota</taxon>
        <taxon>Epsilonproteobacteria</taxon>
        <taxon>Campylobacterales</taxon>
        <taxon>Helicobacteraceae</taxon>
        <taxon>Helicobacter</taxon>
    </lineage>
</organism>
<dbReference type="Gene3D" id="3.40.50.880">
    <property type="match status" value="1"/>
</dbReference>
<dbReference type="AlphaFoldDB" id="V8CGI2"/>
<evidence type="ECO:0000259" key="2">
    <source>
        <dbReference type="Pfam" id="PF00117"/>
    </source>
</evidence>
<dbReference type="InterPro" id="IPR050472">
    <property type="entry name" value="Anth_synth/Amidotransfase"/>
</dbReference>
<dbReference type="InterPro" id="IPR029062">
    <property type="entry name" value="Class_I_gatase-like"/>
</dbReference>
<keyword evidence="1" id="KW-0315">Glutamine amidotransferase</keyword>
<feature type="domain" description="Glutamine amidotransferase" evidence="2">
    <location>
        <begin position="3"/>
        <end position="191"/>
    </location>
</feature>
<dbReference type="Proteomes" id="UP000018688">
    <property type="component" value="Unassembled WGS sequence"/>
</dbReference>
<dbReference type="PATRIC" id="fig|1357399.3.peg.926"/>
<dbReference type="InterPro" id="IPR006221">
    <property type="entry name" value="TrpG/PapA_dom"/>
</dbReference>
<dbReference type="eggNOG" id="COG0512">
    <property type="taxonomic scope" value="Bacteria"/>
</dbReference>
<dbReference type="PANTHER" id="PTHR43418">
    <property type="entry name" value="MULTIFUNCTIONAL TRYPTOPHAN BIOSYNTHESIS PROTEIN-RELATED"/>
    <property type="match status" value="1"/>
</dbReference>
<gene>
    <name evidence="3" type="ORF">HMPREF2087_00879</name>
</gene>
<dbReference type="STRING" id="1357399.HMPREF2087_00879"/>
<dbReference type="PANTHER" id="PTHR43418:SF4">
    <property type="entry name" value="MULTIFUNCTIONAL TRYPTOPHAN BIOSYNTHESIS PROTEIN"/>
    <property type="match status" value="1"/>
</dbReference>
<dbReference type="InterPro" id="IPR017926">
    <property type="entry name" value="GATASE"/>
</dbReference>
<dbReference type="PRINTS" id="PR00097">
    <property type="entry name" value="ANTSNTHASEII"/>
</dbReference>
<name>V8CGI2_9HELI</name>
<dbReference type="RefSeq" id="WP_023929824.1">
    <property type="nucleotide sequence ID" value="NZ_KI669458.1"/>
</dbReference>
<dbReference type="FunFam" id="3.40.50.880:FF:000003">
    <property type="entry name" value="Anthranilate synthase component II"/>
    <property type="match status" value="1"/>
</dbReference>
<dbReference type="PRINTS" id="PR00096">
    <property type="entry name" value="GATASE"/>
</dbReference>
<evidence type="ECO:0000313" key="4">
    <source>
        <dbReference type="Proteomes" id="UP000018688"/>
    </source>
</evidence>
<dbReference type="CDD" id="cd01743">
    <property type="entry name" value="GATase1_Anthranilate_Synthase"/>
    <property type="match status" value="1"/>
</dbReference>
<dbReference type="HOGENOM" id="CLU_014340_1_3_7"/>
<dbReference type="GO" id="GO:0004049">
    <property type="term" value="F:anthranilate synthase activity"/>
    <property type="evidence" value="ECO:0007669"/>
    <property type="project" value="TreeGrafter"/>
</dbReference>
<dbReference type="SUPFAM" id="SSF52317">
    <property type="entry name" value="Class I glutamine amidotransferase-like"/>
    <property type="match status" value="1"/>
</dbReference>
<sequence length="197" mass="21351">MILLLDNYDSFSYNLYQLLCAQGAHIEVHRNDKISVQDIQAKSPQAIIISPGPKAPKDAGICIDAIRAFAPHIPILGVCLGHQAICEAFGGKVGSAPKLMHGKQDTIEIDTASPLFANLPRHIEVARYHSLCALELGSELVALGKTLEIMGEVDSMIMALAHRHYPTYGVQFHPESILTPKGAVIIQNFLAIAHKGI</sequence>
<keyword evidence="4" id="KW-1185">Reference proteome</keyword>
<accession>V8CGI2</accession>
<reference evidence="3 4" key="1">
    <citation type="submission" date="2013-10" db="EMBL/GenBank/DDBJ databases">
        <title>The Genome Sequence of Helicobacter canis NCTC 12740.</title>
        <authorList>
            <consortium name="The Broad Institute Genomics Platform"/>
            <person name="Earl A."/>
            <person name="Fox J.G."/>
            <person name="Shen Z."/>
            <person name="Young S.K."/>
            <person name="Zeng Q."/>
            <person name="Gargeya S."/>
            <person name="Fitzgerald M."/>
            <person name="Abouelleil A."/>
            <person name="Alvarado L."/>
            <person name="Chapman S.B."/>
            <person name="Gainer-Dewar J."/>
            <person name="Goldberg J."/>
            <person name="Griggs A."/>
            <person name="Gujja S."/>
            <person name="Hansen M."/>
            <person name="Howarth C."/>
            <person name="Imamovic A."/>
            <person name="Ireland A."/>
            <person name="Larimer J."/>
            <person name="McCowan C."/>
            <person name="Murphy C."/>
            <person name="Pearson M."/>
            <person name="Poon T.W."/>
            <person name="Priest M."/>
            <person name="Roberts A."/>
            <person name="Saif S."/>
            <person name="Shea T."/>
            <person name="Sykes S."/>
            <person name="Wortman J."/>
            <person name="Nusbaum C."/>
            <person name="Birren B."/>
        </authorList>
    </citation>
    <scope>NUCLEOTIDE SEQUENCE [LARGE SCALE GENOMIC DNA]</scope>
    <source>
        <strain evidence="3 4">NCTC 12740</strain>
    </source>
</reference>
<dbReference type="GO" id="GO:0005829">
    <property type="term" value="C:cytosol"/>
    <property type="evidence" value="ECO:0007669"/>
    <property type="project" value="TreeGrafter"/>
</dbReference>
<dbReference type="OrthoDB" id="9786812at2"/>
<dbReference type="PRINTS" id="PR00099">
    <property type="entry name" value="CPSGATASE"/>
</dbReference>
<protein>
    <recommendedName>
        <fullName evidence="2">Glutamine amidotransferase domain-containing protein</fullName>
    </recommendedName>
</protein>
<proteinExistence type="predicted"/>